<organism evidence="3 4">
    <name type="scientific">Spirosoma fluviale</name>
    <dbReference type="NCBI Taxonomy" id="1597977"/>
    <lineage>
        <taxon>Bacteria</taxon>
        <taxon>Pseudomonadati</taxon>
        <taxon>Bacteroidota</taxon>
        <taxon>Cytophagia</taxon>
        <taxon>Cytophagales</taxon>
        <taxon>Cytophagaceae</taxon>
        <taxon>Spirosoma</taxon>
    </lineage>
</organism>
<dbReference type="RefSeq" id="WP_097128184.1">
    <property type="nucleotide sequence ID" value="NZ_OCNH01000003.1"/>
</dbReference>
<evidence type="ECO:0000256" key="1">
    <source>
        <dbReference type="SAM" id="SignalP"/>
    </source>
</evidence>
<gene>
    <name evidence="3" type="ORF">SAMN06269250_4311</name>
</gene>
<dbReference type="Proteomes" id="UP000219452">
    <property type="component" value="Unassembled WGS sequence"/>
</dbReference>
<reference evidence="4" key="1">
    <citation type="submission" date="2017-09" db="EMBL/GenBank/DDBJ databases">
        <authorList>
            <person name="Varghese N."/>
            <person name="Submissions S."/>
        </authorList>
    </citation>
    <scope>NUCLEOTIDE SEQUENCE [LARGE SCALE GENOMIC DNA]</scope>
    <source>
        <strain evidence="4">DSM 29961</strain>
    </source>
</reference>
<dbReference type="EMBL" id="OCNH01000003">
    <property type="protein sequence ID" value="SOD93019.1"/>
    <property type="molecule type" value="Genomic_DNA"/>
</dbReference>
<proteinExistence type="predicted"/>
<keyword evidence="1" id="KW-0732">Signal</keyword>
<dbReference type="InterPro" id="IPR036938">
    <property type="entry name" value="PAP2/HPO_sf"/>
</dbReference>
<evidence type="ECO:0000313" key="3">
    <source>
        <dbReference type="EMBL" id="SOD93019.1"/>
    </source>
</evidence>
<name>A0A286GD18_9BACT</name>
<dbReference type="AlphaFoldDB" id="A0A286GD18"/>
<feature type="domain" description="Phosphatidic acid phosphatase type 2/haloperoxidase" evidence="2">
    <location>
        <begin position="123"/>
        <end position="249"/>
    </location>
</feature>
<dbReference type="OrthoDB" id="9806134at2"/>
<dbReference type="SUPFAM" id="SSF48317">
    <property type="entry name" value="Acid phosphatase/Vanadium-dependent haloperoxidase"/>
    <property type="match status" value="1"/>
</dbReference>
<protein>
    <submittedName>
        <fullName evidence="3">Membrane-associated phospholipid phosphatase</fullName>
    </submittedName>
</protein>
<accession>A0A286GD18</accession>
<dbReference type="Gene3D" id="1.20.144.10">
    <property type="entry name" value="Phosphatidic acid phosphatase type 2/haloperoxidase"/>
    <property type="match status" value="1"/>
</dbReference>
<feature type="chain" id="PRO_5013284477" evidence="1">
    <location>
        <begin position="20"/>
        <end position="276"/>
    </location>
</feature>
<dbReference type="Pfam" id="PF01569">
    <property type="entry name" value="PAP2"/>
    <property type="match status" value="1"/>
</dbReference>
<feature type="signal peptide" evidence="1">
    <location>
        <begin position="1"/>
        <end position="19"/>
    </location>
</feature>
<evidence type="ECO:0000259" key="2">
    <source>
        <dbReference type="Pfam" id="PF01569"/>
    </source>
</evidence>
<sequence>MKLLSILVFWLVCLTNVFGQTDTTTQKIYNVNLPYEGGGSLVFIGVSALGFKQLDRVAAFDQADVVHLDPNSVNAFDRSVIFNNPANYDRAQKRSDLFLNVSILSPLLLMADKRIRKDWLDLLTLYVVTHAVDNAIYFASAYSVRRARPFTYNPDVPLETKVGVAKSNSFYSGHVSFSSTATFFLAKVFTDYHRIKGWKRVGIFTLVSVPPALVAYNRMEAGKHFKTDVMLGFAVGAASGILIPELHKRIKKSKAVALEPFFSASGQKGLTLNYHF</sequence>
<keyword evidence="4" id="KW-1185">Reference proteome</keyword>
<evidence type="ECO:0000313" key="4">
    <source>
        <dbReference type="Proteomes" id="UP000219452"/>
    </source>
</evidence>
<dbReference type="InterPro" id="IPR000326">
    <property type="entry name" value="PAP2/HPO"/>
</dbReference>